<feature type="domain" description="SCP" evidence="3">
    <location>
        <begin position="254"/>
        <end position="362"/>
    </location>
</feature>
<feature type="chain" id="PRO_5016993181" description="SCP domain-containing protein" evidence="2">
    <location>
        <begin position="21"/>
        <end position="375"/>
    </location>
</feature>
<protein>
    <recommendedName>
        <fullName evidence="3">SCP domain-containing protein</fullName>
    </recommendedName>
</protein>
<comment type="caution">
    <text evidence="4">The sequence shown here is derived from an EMBL/GenBank/DDBJ whole genome shotgun (WGS) entry which is preliminary data.</text>
</comment>
<dbReference type="PANTHER" id="PTHR31157:SF1">
    <property type="entry name" value="SCP DOMAIN-CONTAINING PROTEIN"/>
    <property type="match status" value="1"/>
</dbReference>
<feature type="signal peptide" evidence="2">
    <location>
        <begin position="1"/>
        <end position="20"/>
    </location>
</feature>
<dbReference type="PROSITE" id="PS51257">
    <property type="entry name" value="PROKAR_LIPOPROTEIN"/>
    <property type="match status" value="1"/>
</dbReference>
<name>A0A371R7P4_9PROT</name>
<gene>
    <name evidence="4" type="ORF">DX908_14305</name>
</gene>
<reference evidence="4 5" key="1">
    <citation type="submission" date="2018-08" db="EMBL/GenBank/DDBJ databases">
        <title>Parvularcula sp. SM1705, isolated from surface water of the South Sea China.</title>
        <authorList>
            <person name="Sun L."/>
        </authorList>
    </citation>
    <scope>NUCLEOTIDE SEQUENCE [LARGE SCALE GENOMIC DNA]</scope>
    <source>
        <strain evidence="4 5">SM1705</strain>
    </source>
</reference>
<proteinExistence type="predicted"/>
<keyword evidence="2" id="KW-0732">Signal</keyword>
<dbReference type="InterPro" id="IPR014044">
    <property type="entry name" value="CAP_dom"/>
</dbReference>
<sequence>MPRTSFLLLSAAMLTGCSFNGLPMIDQAEPMAVVTPQHNAASAEELASLEANNDLPAVTPKATSSGEAPAIPSPDAPSRAPTAMVATAQDAGPLVTAATAIRPAPKPGPQPVAVVAAQPKPVEVPNVITGAPAPAPKKEPEADKFISAEGRTGADALNAAQIRPAATPAPVAAPAPVKEPVEEPAPAAPVAMAAAEPQMNAPQEVPQVISGEAAAHLEAQAAPRVIASTQGAAAPAPADDEVMHLLAAERVVASVNAYRAENGLAPLAYNEGLSDVAEAHVLELAARGEVTALNAEGQGIGERLAAVGMTPEVAGSLVSGGYTNFENALASWKANPVQRSRLLIEGAKEVGFGVVSDRTSTYGIYMELIITGDES</sequence>
<evidence type="ECO:0000313" key="5">
    <source>
        <dbReference type="Proteomes" id="UP000264589"/>
    </source>
</evidence>
<dbReference type="OrthoDB" id="7852865at2"/>
<evidence type="ECO:0000259" key="3">
    <source>
        <dbReference type="Pfam" id="PF00188"/>
    </source>
</evidence>
<dbReference type="CDD" id="cd05379">
    <property type="entry name" value="CAP_bacterial"/>
    <property type="match status" value="1"/>
</dbReference>
<organism evidence="4 5">
    <name type="scientific">Parvularcula marina</name>
    <dbReference type="NCBI Taxonomy" id="2292771"/>
    <lineage>
        <taxon>Bacteria</taxon>
        <taxon>Pseudomonadati</taxon>
        <taxon>Pseudomonadota</taxon>
        <taxon>Alphaproteobacteria</taxon>
        <taxon>Parvularculales</taxon>
        <taxon>Parvularculaceae</taxon>
        <taxon>Parvularcula</taxon>
    </lineage>
</organism>
<evidence type="ECO:0000313" key="4">
    <source>
        <dbReference type="EMBL" id="RFB01457.1"/>
    </source>
</evidence>
<dbReference type="Pfam" id="PF00188">
    <property type="entry name" value="CAP"/>
    <property type="match status" value="1"/>
</dbReference>
<dbReference type="AlphaFoldDB" id="A0A371R7P4"/>
<feature type="region of interest" description="Disordered" evidence="1">
    <location>
        <begin position="56"/>
        <end position="80"/>
    </location>
</feature>
<dbReference type="SUPFAM" id="SSF55797">
    <property type="entry name" value="PR-1-like"/>
    <property type="match status" value="1"/>
</dbReference>
<evidence type="ECO:0000256" key="2">
    <source>
        <dbReference type="SAM" id="SignalP"/>
    </source>
</evidence>
<evidence type="ECO:0000256" key="1">
    <source>
        <dbReference type="SAM" id="MobiDB-lite"/>
    </source>
</evidence>
<accession>A0A371R7P4</accession>
<dbReference type="InParanoid" id="A0A371R7P4"/>
<dbReference type="EMBL" id="QUQO01000002">
    <property type="protein sequence ID" value="RFB01457.1"/>
    <property type="molecule type" value="Genomic_DNA"/>
</dbReference>
<dbReference type="Proteomes" id="UP000264589">
    <property type="component" value="Unassembled WGS sequence"/>
</dbReference>
<dbReference type="PANTHER" id="PTHR31157">
    <property type="entry name" value="SCP DOMAIN-CONTAINING PROTEIN"/>
    <property type="match status" value="1"/>
</dbReference>
<dbReference type="Gene3D" id="3.40.33.10">
    <property type="entry name" value="CAP"/>
    <property type="match status" value="1"/>
</dbReference>
<dbReference type="InterPro" id="IPR035940">
    <property type="entry name" value="CAP_sf"/>
</dbReference>
<keyword evidence="5" id="KW-1185">Reference proteome</keyword>
<dbReference type="RefSeq" id="WP_116393173.1">
    <property type="nucleotide sequence ID" value="NZ_QUQO01000002.1"/>
</dbReference>